<feature type="compositionally biased region" description="Basic and acidic residues" evidence="1">
    <location>
        <begin position="813"/>
        <end position="844"/>
    </location>
</feature>
<dbReference type="SUPFAM" id="SSF54236">
    <property type="entry name" value="Ubiquitin-like"/>
    <property type="match status" value="1"/>
</dbReference>
<dbReference type="Gene3D" id="2.60.40.10">
    <property type="entry name" value="Immunoglobulins"/>
    <property type="match status" value="1"/>
</dbReference>
<dbReference type="InterPro" id="IPR001357">
    <property type="entry name" value="BRCT_dom"/>
</dbReference>
<dbReference type="PROSITE" id="PS50172">
    <property type="entry name" value="BRCT"/>
    <property type="match status" value="1"/>
</dbReference>
<dbReference type="InterPro" id="IPR000626">
    <property type="entry name" value="Ubiquitin-like_dom"/>
</dbReference>
<feature type="domain" description="Ubiquitin-like" evidence="3">
    <location>
        <begin position="247"/>
        <end position="313"/>
    </location>
</feature>
<feature type="transmembrane region" description="Helical" evidence="2">
    <location>
        <begin position="41"/>
        <end position="64"/>
    </location>
</feature>
<feature type="transmembrane region" description="Helical" evidence="2">
    <location>
        <begin position="204"/>
        <end position="221"/>
    </location>
</feature>
<dbReference type="InterPro" id="IPR036420">
    <property type="entry name" value="BRCT_dom_sf"/>
</dbReference>
<dbReference type="EMBL" id="OV696694">
    <property type="protein sequence ID" value="CAH1274758.1"/>
    <property type="molecule type" value="Genomic_DNA"/>
</dbReference>
<evidence type="ECO:0000256" key="1">
    <source>
        <dbReference type="SAM" id="MobiDB-lite"/>
    </source>
</evidence>
<evidence type="ECO:0000313" key="6">
    <source>
        <dbReference type="EMBL" id="CAH1274758.1"/>
    </source>
</evidence>
<accession>A0A8K0AEZ5</accession>
<evidence type="ECO:0000256" key="2">
    <source>
        <dbReference type="SAM" id="Phobius"/>
    </source>
</evidence>
<evidence type="ECO:0000313" key="7">
    <source>
        <dbReference type="Proteomes" id="UP000838412"/>
    </source>
</evidence>
<feature type="compositionally biased region" description="Basic and acidic residues" evidence="1">
    <location>
        <begin position="724"/>
        <end position="738"/>
    </location>
</feature>
<evidence type="ECO:0000259" key="4">
    <source>
        <dbReference type="PROSITE" id="PS50172"/>
    </source>
</evidence>
<dbReference type="InterPro" id="IPR029071">
    <property type="entry name" value="Ubiquitin-like_domsf"/>
</dbReference>
<feature type="compositionally biased region" description="Basic and acidic residues" evidence="1">
    <location>
        <begin position="861"/>
        <end position="874"/>
    </location>
</feature>
<dbReference type="CDD" id="cd00063">
    <property type="entry name" value="FN3"/>
    <property type="match status" value="1"/>
</dbReference>
<keyword evidence="7" id="KW-1185">Reference proteome</keyword>
<dbReference type="Proteomes" id="UP000838412">
    <property type="component" value="Chromosome 9"/>
</dbReference>
<reference evidence="6" key="1">
    <citation type="submission" date="2022-01" db="EMBL/GenBank/DDBJ databases">
        <authorList>
            <person name="Braso-Vives M."/>
        </authorList>
    </citation>
    <scope>NUCLEOTIDE SEQUENCE</scope>
</reference>
<proteinExistence type="predicted"/>
<feature type="domain" description="BRCT" evidence="4">
    <location>
        <begin position="1755"/>
        <end position="1874"/>
    </location>
</feature>
<dbReference type="Gene3D" id="3.40.50.10190">
    <property type="entry name" value="BRCT domain"/>
    <property type="match status" value="1"/>
</dbReference>
<feature type="compositionally biased region" description="Basic and acidic residues" evidence="1">
    <location>
        <begin position="1978"/>
        <end position="1992"/>
    </location>
</feature>
<evidence type="ECO:0000259" key="3">
    <source>
        <dbReference type="PROSITE" id="PS50053"/>
    </source>
</evidence>
<feature type="region of interest" description="Disordered" evidence="1">
    <location>
        <begin position="719"/>
        <end position="740"/>
    </location>
</feature>
<dbReference type="OrthoDB" id="504170at2759"/>
<keyword evidence="2" id="KW-0472">Membrane</keyword>
<keyword evidence="2" id="KW-1133">Transmembrane helix</keyword>
<dbReference type="SMART" id="SM00060">
    <property type="entry name" value="FN3"/>
    <property type="match status" value="1"/>
</dbReference>
<feature type="region of interest" description="Disordered" evidence="1">
    <location>
        <begin position="781"/>
        <end position="886"/>
    </location>
</feature>
<evidence type="ECO:0000259" key="5">
    <source>
        <dbReference type="PROSITE" id="PS50853"/>
    </source>
</evidence>
<dbReference type="SUPFAM" id="SSF52113">
    <property type="entry name" value="BRCT domain"/>
    <property type="match status" value="1"/>
</dbReference>
<dbReference type="SUPFAM" id="SSF49265">
    <property type="entry name" value="Fibronectin type III"/>
    <property type="match status" value="1"/>
</dbReference>
<gene>
    <name evidence="6" type="primary">IGSF22</name>
    <name evidence="6" type="ORF">BLAG_LOCUS25686</name>
</gene>
<dbReference type="PROSITE" id="PS50853">
    <property type="entry name" value="FN3"/>
    <property type="match status" value="1"/>
</dbReference>
<keyword evidence="2" id="KW-0812">Transmembrane</keyword>
<dbReference type="SMART" id="SM00292">
    <property type="entry name" value="BRCT"/>
    <property type="match status" value="1"/>
</dbReference>
<dbReference type="InterPro" id="IPR013783">
    <property type="entry name" value="Ig-like_fold"/>
</dbReference>
<protein>
    <submittedName>
        <fullName evidence="6">IGSF22 protein</fullName>
    </submittedName>
</protein>
<dbReference type="InterPro" id="IPR036116">
    <property type="entry name" value="FN3_sf"/>
</dbReference>
<feature type="region of interest" description="Disordered" evidence="1">
    <location>
        <begin position="1978"/>
        <end position="2006"/>
    </location>
</feature>
<feature type="compositionally biased region" description="Basic and acidic residues" evidence="1">
    <location>
        <begin position="783"/>
        <end position="802"/>
    </location>
</feature>
<dbReference type="InterPro" id="IPR003961">
    <property type="entry name" value="FN3_dom"/>
</dbReference>
<name>A0A8K0AEZ5_BRALA</name>
<sequence length="2039" mass="231682">MQARRQYHACLTVCVASFVPVVSRGGSSTASSMAVLNVNHGIFAANVATFTFLAILFIGGMIQLGGKQPKHDRDGNMARYHDVRVPSQAGKPEVSDVTKDSMKISWTIPNTDGGSQILRCIAGRKEHTAVRWLCINKSLKECRFVDETVDKDIEDNYMYRITAKNKSGPSSRSLPTVSQDNLGTIQLNNTKSSYERNRNMAKHVLGLLGMTALVLLAFIWAQDHHKQNNVAGMMTSCILPNGGVLYVQYDPKTKVKHLKKEAVKKYEENILSSKHAQYRLVHDGWNLPDNAMLGDCSVFGNSTVNLKCLMEGGQPKTPICLKNTCLSTSGQYSCAIDSFLELFFFSIYKQLPDFSQLTNNLGPLLSKVLSTCTARDKSITPNDIQEARETTWEWAIQNVATFAGRTMRACIDELFPHITRTDWEKKYFSLTKTFSRHCLRCNYGKEDIREYCPLVPSANLFDVDKSMKSAINTIIGRGEGVGHCSSCGGQSVKCELKDIQLPEYLFVEVPYVPQHGRWDNLCGVRIEQDMTIREQPYKVVGGIRAKPGHFTAIVSRGGLLYEVDDMCPAPVKEGHTLANIFDQGGDVLTTAPGNLLHMIVYKRAANIVSDMITEVSDNDEAANIVSDMITEVSDNDEAANIVSDMITEVSDNDEAANIVSDMITEVSDNHEAANIVSDMDTEVSDNDETRVSLSSVENSATSVWRPWATFSRKLAQTTSQIMPMRRESSTTTRDKENGHLLTQRGKSGALRKEDTPRVHSVVGRTIDVSATVSCKKDRKFKSKVNDHKGNQERQQYLDEKENVVLPGPRKAKKSLDLKKRPMKEAISENTRDRKNNFKSEERIKSPIVKQPMLEQVTTVAEDNKSKTGGETSKRSDKKKGKPQKSVIVVDPKKLKKTCYMMSGFLNGEVQGFQSMRKKSIQYWLKSNSDLCFNLTETLEALGLSKEINVKKRGYKRIYNHIVNCGLDLNQNIIKIETEDGKSVKAVSFEGFFCLFSLPPTMFHQYSANNGIRKQWASILKKHLLSEVLDTKKKSSKHIEAMQEFESRQTQTENVNTVIGSPLKRTSSYISDLYEKKQRGKYVRCTTLEKRIRQHQIMTKSIAEIVHMGCKEDFLKAMAYDISTNIGKGKKEWQGALCIEDIEYVLDIATEKHTSKTTEKQKTEYTALETISKKFFKNSYQYNISAQELVYLADNFKGYDLFNKLREKIPFIFAPRKEVDTCKQSYKSEFQTILCPERTATGWKICPKRLLECLSFLYYWLPKTSQNWKLYGDARTYGRKATVMFGMQNVDNEQLTQGIKYHSTKHFWPFQIFYGKDNRMNLETNIGDGHGGPGYLDKNISELQKDIDYKFYLTGDSPFLDSVLAEKGLGGTTNDGYNIYMYDNKDGKGEVSVHTGLRSGVEKVINRVHPTSLLPSIPIERVVFDIDHAITRIAEKLITLRIMKSVQLSSIFKGEEGIHLRNSSLAHLTANLNSRGVKSGHFSIDLESNGSLKYPISFNKTDAYVTICPVEFFEESFVPILEGVSSKKAKTNTLPEKLREVTHMNSTIITELELETALYYNIGMMYMFLRHDSDPKQAHHDKQAQENDVFDLKVGLTNEEIEKYQRYADIFHGLFCHLYGGAELTPYMMKMIDVVPRLVQKLPCRSMMRFSTEGPEHVHYMHMCFYYSHTPRGGGRGKPDTILMLFQWMWRNLRYLIGQHKHSEIPAAVEASHNFERYIKLHMFWNGIIAHCRGYLQRQIYTTKIKNRKQVDQKPSLKKPLENHTFLLSGRVPANCGKKQDLCAMIRENGGRVMDKVPPRGVSVDITVLTTQKEIDKGMDSCKNASRLTSRASRAPQPNDTIIKAFQRKWKILSFQYVLDCIKLTSTLDKYDYFLNLESLQKAPSTCLASIEETLPESLYFGKGRSAITQLRRKMKASKKPKVMKTKRKRTKRLSIWARFVSKESQKLKGHMKRGNCIQNAREISKRWKTLTAEQRRDFTEESRKSFQKRQLEKSINSPKVVHPNRSPAYKTAIAGLSPLMKDCLQKKQLKEKTALAHPQ</sequence>
<organism evidence="6 7">
    <name type="scientific">Branchiostoma lanceolatum</name>
    <name type="common">Common lancelet</name>
    <name type="synonym">Amphioxus lanceolatum</name>
    <dbReference type="NCBI Taxonomy" id="7740"/>
    <lineage>
        <taxon>Eukaryota</taxon>
        <taxon>Metazoa</taxon>
        <taxon>Chordata</taxon>
        <taxon>Cephalochordata</taxon>
        <taxon>Leptocardii</taxon>
        <taxon>Amphioxiformes</taxon>
        <taxon>Branchiostomatidae</taxon>
        <taxon>Branchiostoma</taxon>
    </lineage>
</organism>
<dbReference type="PROSITE" id="PS50053">
    <property type="entry name" value="UBIQUITIN_2"/>
    <property type="match status" value="1"/>
</dbReference>
<feature type="domain" description="Fibronectin type-III" evidence="5">
    <location>
        <begin position="88"/>
        <end position="183"/>
    </location>
</feature>
<dbReference type="Pfam" id="PF00533">
    <property type="entry name" value="BRCT"/>
    <property type="match status" value="1"/>
</dbReference>